<evidence type="ECO:0000256" key="8">
    <source>
        <dbReference type="ARBA" id="ARBA00023015"/>
    </source>
</evidence>
<evidence type="ECO:0000256" key="1">
    <source>
        <dbReference type="ARBA" id="ARBA00004123"/>
    </source>
</evidence>
<evidence type="ECO:0000256" key="5">
    <source>
        <dbReference type="ARBA" id="ARBA00022763"/>
    </source>
</evidence>
<comment type="function">
    <text evidence="12">Component of the general transcription and DNA repair factor IIH (TFIIH) core complex, which is involved in general and transcription-coupled nucleotide excision repair (NER) of damaged DNA and, when complexed to CAK, in RNA transcription by RNA polymerase II. In NER, TFIIH acts by opening DNA around the lesion to allow the excision of the damaged oligonucleotide and its replacement by a new DNA fragment. In transcription, TFIIH has an essential role in transcription initiation. When the pre-initiation complex (PIC) has been established, TFIIH is required for promoter opening and promoter escape. Phosphorylation of the C-terminal tail (CTD) of the largest subunit of RNA polymerase II by the kinase module CAK controls the initiation of transcription.</text>
</comment>
<dbReference type="Proteomes" id="UP000095283">
    <property type="component" value="Unplaced"/>
</dbReference>
<accession>A0A1I7X7F6</accession>
<comment type="similarity">
    <text evidence="2 12">Belongs to the TFB4 family.</text>
</comment>
<comment type="similarity">
    <text evidence="3">Belongs to the STXBP/unc-18/SEC1 family.</text>
</comment>
<sequence>MALDTADETSGTTPAVVSHETVNKKFPCAGQLWNNGFFQQHLGSCCFENSRSDSLLCNMSSLSLVVECSSCSWGKMASKHGEQAINDIIRAMLKVSFSNSHLSLSASNRLLLFAFANKIRKKLLFNSRRGSPDSSKAMVNALRETLRESALSDDTKMASPLAAVLSQAICHMKRNEGSEIPCTSTETTISQRGRVIIVSMTSEFGMEHGPLMNLFFSSAKHGIYVDVISLDEPSPLLQQAADITGGLFIQVDSPKRLLSYMMTHVLTDPTSRSLFPQLALKAVDYRASCVCHHQLVSSGWVCSVCLSVLCQFTPMVAPEGDEQSPEVHLLWEHGRRMLFDALDSLEGEKTIVWDRSVMHRVNLFAGPSVLKTHGVVCNSALDQFRPPETPHVIFFLSPSLNALDGLCDYIEKSRNDTKILYQVFFIPEAWYVVREKLKERENGRYWERLESVKELPLSWLPHDGDCLSLAEPQLPSRLLINGDWTYLHRCAVALNQLISLCSSRIPIYSRGKWSHDVARMVNKMEPSTESSSSSTSLILNRIIIIDRWLDPLTPMLTQLTYSGLLDETYTVGIVGSIKARGWH</sequence>
<organism evidence="13 14">
    <name type="scientific">Heterorhabditis bacteriophora</name>
    <name type="common">Entomopathogenic nematode worm</name>
    <dbReference type="NCBI Taxonomy" id="37862"/>
    <lineage>
        <taxon>Eukaryota</taxon>
        <taxon>Metazoa</taxon>
        <taxon>Ecdysozoa</taxon>
        <taxon>Nematoda</taxon>
        <taxon>Chromadorea</taxon>
        <taxon>Rhabditida</taxon>
        <taxon>Rhabditina</taxon>
        <taxon>Rhabditomorpha</taxon>
        <taxon>Strongyloidea</taxon>
        <taxon>Heterorhabditidae</taxon>
        <taxon>Heterorhabditis</taxon>
    </lineage>
</organism>
<evidence type="ECO:0000256" key="2">
    <source>
        <dbReference type="ARBA" id="ARBA00005273"/>
    </source>
</evidence>
<dbReference type="InterPro" id="IPR004600">
    <property type="entry name" value="TFIIH_Tfb4/GTF2H3"/>
</dbReference>
<comment type="subunit">
    <text evidence="12">Part of a TFIID-containing RNA polymerase II pre-initiation complex that is composed of TBP and at least GTF2A1, GTF2A2, GTF2E1, GTF2E2, GTF2F1, GTF2H2, GTF2H3, GTF2H4, GTF2H5, GTF2B, TCEA1, ERCC2, ERCC3, TAF1, TAF2, TAF3, TAF4, TAF5, TAF6, TAF7, TAF8, TAF9, TAF10, TAF11, TAF12 and TAF13. Component of the 7-subunit TFIIH core complex composed of XPB/ERCC3, XPD/ERCC2, GTF2H1, GTF2H2, GTF2H3, GTF2H4 and GTF2H5, which is active in NER. The core complex associates with the 3-subunit CDK-activating kinase (CAK) module composed of CCNH/cyclin H, CDK7 and MNAT1 to form the 10-subunit holoenzyme (holo-TFIIH) active in transcription. Interacts with RARA; the interaction requires prior phosphorylation of RARA on 'Ser-369' which then enhances interaction of RARA with CDK7.</text>
</comment>
<dbReference type="GO" id="GO:0016192">
    <property type="term" value="P:vesicle-mediated transport"/>
    <property type="evidence" value="ECO:0007669"/>
    <property type="project" value="InterPro"/>
</dbReference>
<dbReference type="GO" id="GO:0006289">
    <property type="term" value="P:nucleotide-excision repair"/>
    <property type="evidence" value="ECO:0007669"/>
    <property type="project" value="UniProtKB-UniRule"/>
</dbReference>
<dbReference type="PANTHER" id="PTHR12831">
    <property type="entry name" value="TRANSCRIPTION INITIATION FACTOR IIH TFIIH , POLYPEPTIDE 3-RELATED"/>
    <property type="match status" value="1"/>
</dbReference>
<keyword evidence="5 12" id="KW-0227">DNA damage</keyword>
<dbReference type="InterPro" id="IPR001619">
    <property type="entry name" value="Sec1-like"/>
</dbReference>
<dbReference type="Gene3D" id="3.40.50.1910">
    <property type="match status" value="1"/>
</dbReference>
<dbReference type="SUPFAM" id="SSF56815">
    <property type="entry name" value="Sec1/munc18-like (SM) proteins"/>
    <property type="match status" value="1"/>
</dbReference>
<evidence type="ECO:0000256" key="11">
    <source>
        <dbReference type="ARBA" id="ARBA00023242"/>
    </source>
</evidence>
<keyword evidence="6 12" id="KW-0863">Zinc-finger</keyword>
<dbReference type="GO" id="GO:0008270">
    <property type="term" value="F:zinc ion binding"/>
    <property type="evidence" value="ECO:0007669"/>
    <property type="project" value="UniProtKB-KW"/>
</dbReference>
<proteinExistence type="inferred from homology"/>
<dbReference type="PANTHER" id="PTHR12831:SF0">
    <property type="entry name" value="GENERAL TRANSCRIPTION FACTOR IIH SUBUNIT 3"/>
    <property type="match status" value="1"/>
</dbReference>
<dbReference type="GO" id="GO:0006355">
    <property type="term" value="P:regulation of DNA-templated transcription"/>
    <property type="evidence" value="ECO:0007669"/>
    <property type="project" value="InterPro"/>
</dbReference>
<evidence type="ECO:0000313" key="13">
    <source>
        <dbReference type="Proteomes" id="UP000095283"/>
    </source>
</evidence>
<protein>
    <recommendedName>
        <fullName evidence="12">General transcription factor IIH subunit 3</fullName>
    </recommendedName>
    <alternativeName>
        <fullName evidence="12">General transcription factor IIH polypeptide 3</fullName>
    </alternativeName>
</protein>
<evidence type="ECO:0000313" key="14">
    <source>
        <dbReference type="WBParaSite" id="Hba_13325"/>
    </source>
</evidence>
<dbReference type="WBParaSite" id="Hba_13325">
    <property type="protein sequence ID" value="Hba_13325"/>
    <property type="gene ID" value="Hba_13325"/>
</dbReference>
<keyword evidence="7 12" id="KW-0862">Zinc</keyword>
<evidence type="ECO:0000256" key="3">
    <source>
        <dbReference type="ARBA" id="ARBA00009884"/>
    </source>
</evidence>
<keyword evidence="13" id="KW-1185">Reference proteome</keyword>
<dbReference type="GO" id="GO:0005675">
    <property type="term" value="C:transcription factor TFIIH holo complex"/>
    <property type="evidence" value="ECO:0007669"/>
    <property type="project" value="UniProtKB-UniRule"/>
</dbReference>
<dbReference type="Gene3D" id="3.40.50.410">
    <property type="entry name" value="von Willebrand factor, type A domain"/>
    <property type="match status" value="1"/>
</dbReference>
<dbReference type="InterPro" id="IPR027482">
    <property type="entry name" value="Sec1-like_dom2"/>
</dbReference>
<dbReference type="GO" id="GO:0000439">
    <property type="term" value="C:transcription factor TFIIH core complex"/>
    <property type="evidence" value="ECO:0007669"/>
    <property type="project" value="UniProtKB-UniRule"/>
</dbReference>
<dbReference type="Pfam" id="PF03850">
    <property type="entry name" value="Tfb4"/>
    <property type="match status" value="1"/>
</dbReference>
<evidence type="ECO:0000256" key="10">
    <source>
        <dbReference type="ARBA" id="ARBA00023204"/>
    </source>
</evidence>
<evidence type="ECO:0000256" key="4">
    <source>
        <dbReference type="ARBA" id="ARBA00022723"/>
    </source>
</evidence>
<keyword evidence="4 12" id="KW-0479">Metal-binding</keyword>
<dbReference type="InterPro" id="IPR036045">
    <property type="entry name" value="Sec1-like_sf"/>
</dbReference>
<dbReference type="InterPro" id="IPR036465">
    <property type="entry name" value="vWFA_dom_sf"/>
</dbReference>
<evidence type="ECO:0000256" key="9">
    <source>
        <dbReference type="ARBA" id="ARBA00023163"/>
    </source>
</evidence>
<dbReference type="AlphaFoldDB" id="A0A1I7X7F6"/>
<keyword evidence="11 12" id="KW-0539">Nucleus</keyword>
<evidence type="ECO:0000256" key="12">
    <source>
        <dbReference type="RuleBase" id="RU368090"/>
    </source>
</evidence>
<comment type="subcellular location">
    <subcellularLocation>
        <location evidence="1 12">Nucleus</location>
    </subcellularLocation>
</comment>
<dbReference type="InterPro" id="IPR043154">
    <property type="entry name" value="Sec-1-like_dom1"/>
</dbReference>
<dbReference type="Gene3D" id="3.40.50.2060">
    <property type="match status" value="1"/>
</dbReference>
<name>A0A1I7X7F6_HETBA</name>
<keyword evidence="10 12" id="KW-0234">DNA repair</keyword>
<evidence type="ECO:0000256" key="6">
    <source>
        <dbReference type="ARBA" id="ARBA00022771"/>
    </source>
</evidence>
<evidence type="ECO:0000256" key="7">
    <source>
        <dbReference type="ARBA" id="ARBA00022833"/>
    </source>
</evidence>
<keyword evidence="8 12" id="KW-0805">Transcription regulation</keyword>
<reference evidence="14" key="1">
    <citation type="submission" date="2016-11" db="UniProtKB">
        <authorList>
            <consortium name="WormBaseParasite"/>
        </authorList>
    </citation>
    <scope>IDENTIFICATION</scope>
</reference>
<keyword evidence="9 12" id="KW-0804">Transcription</keyword>
<dbReference type="Pfam" id="PF00995">
    <property type="entry name" value="Sec1"/>
    <property type="match status" value="1"/>
</dbReference>